<dbReference type="SUPFAM" id="SSF46894">
    <property type="entry name" value="C-terminal effector domain of the bipartite response regulators"/>
    <property type="match status" value="1"/>
</dbReference>
<dbReference type="Proteomes" id="UP000241167">
    <property type="component" value="Unassembled WGS sequence"/>
</dbReference>
<dbReference type="InterPro" id="IPR016032">
    <property type="entry name" value="Sig_transdc_resp-reg_C-effctor"/>
</dbReference>
<gene>
    <name evidence="4" type="ORF">C7I55_07255</name>
</gene>
<name>A0A2P7QVS6_9SPHN</name>
<dbReference type="CDD" id="cd00383">
    <property type="entry name" value="trans_reg_C"/>
    <property type="match status" value="1"/>
</dbReference>
<evidence type="ECO:0000256" key="1">
    <source>
        <dbReference type="ARBA" id="ARBA00023125"/>
    </source>
</evidence>
<feature type="domain" description="OmpR/PhoB-type" evidence="3">
    <location>
        <begin position="42"/>
        <end position="141"/>
    </location>
</feature>
<keyword evidence="1 2" id="KW-0238">DNA-binding</keyword>
<dbReference type="InterPro" id="IPR011990">
    <property type="entry name" value="TPR-like_helical_dom_sf"/>
</dbReference>
<dbReference type="SMART" id="SM00862">
    <property type="entry name" value="Trans_reg_C"/>
    <property type="match status" value="1"/>
</dbReference>
<accession>A0A2P7QVS6</accession>
<dbReference type="EMBL" id="PXYI01000002">
    <property type="protein sequence ID" value="PSJ42040.1"/>
    <property type="molecule type" value="Genomic_DNA"/>
</dbReference>
<dbReference type="Pfam" id="PF00486">
    <property type="entry name" value="Trans_reg_C"/>
    <property type="match status" value="1"/>
</dbReference>
<dbReference type="GO" id="GO:0000160">
    <property type="term" value="P:phosphorelay signal transduction system"/>
    <property type="evidence" value="ECO:0007669"/>
    <property type="project" value="InterPro"/>
</dbReference>
<proteinExistence type="predicted"/>
<dbReference type="InterPro" id="IPR036388">
    <property type="entry name" value="WH-like_DNA-bd_sf"/>
</dbReference>
<organism evidence="4 5">
    <name type="scientific">Allosphingosinicella deserti</name>
    <dbReference type="NCBI Taxonomy" id="2116704"/>
    <lineage>
        <taxon>Bacteria</taxon>
        <taxon>Pseudomonadati</taxon>
        <taxon>Pseudomonadota</taxon>
        <taxon>Alphaproteobacteria</taxon>
        <taxon>Sphingomonadales</taxon>
        <taxon>Sphingomonadaceae</taxon>
        <taxon>Allosphingosinicella</taxon>
    </lineage>
</organism>
<dbReference type="Gene3D" id="1.10.10.10">
    <property type="entry name" value="Winged helix-like DNA-binding domain superfamily/Winged helix DNA-binding domain"/>
    <property type="match status" value="1"/>
</dbReference>
<dbReference type="GO" id="GO:0006355">
    <property type="term" value="P:regulation of DNA-templated transcription"/>
    <property type="evidence" value="ECO:0007669"/>
    <property type="project" value="InterPro"/>
</dbReference>
<feature type="DNA-binding region" description="OmpR/PhoB-type" evidence="2">
    <location>
        <begin position="42"/>
        <end position="141"/>
    </location>
</feature>
<sequence length="562" mass="61295">MPPKRPPVRGQASVRVRMDLSWVWSGSVSKPGPSTAVDLAHVAPFRLGGLIVDPSTREVRRDDGQRQTIEPRMMQVLAVLARAEGTVVSRDDLVDQCWEGRVVGDSAVNRIILLLRRLGTDIGEGAFHIDTVARVGYRLVGAGGRPAPSADAILAPQPAPSDESPTAGASAARFTRRHMLAGGLTVLAAGGGAYTLWRTRGNPVTQPVSQEAQALIDQARVIGQQATAEGTNQAIGMLRRAVQLAPGSAEAWGSLAHNYAIASQHWSPAMETQMRVRAEGAIERARQIDPGNSSAVAAEAMLLPRMGAELRTEQVLRKGLAANPGSPVLLLNLAWTMLNVGRCKEAADLIMLASSDGRPSPNRLYAQVVMLWAAGRLEEAEQAMKSAFELFSSHYAVWFTRLYLFMYTGRSAEALAQNANEEGRPNGVTPDNFTMLEVTARAFQSRSPGQIVEAIQVNHALAKTGTGYCENSIQFAAALGQVDEAFKLAHAYYFGRGFQVADVRFAGDHRVFSQRKNRRLHILFLPSTEAMRRDLRFERLVQELPLGRYWRQSGSVPDYRRG</sequence>
<reference evidence="4 5" key="1">
    <citation type="submission" date="2018-03" db="EMBL/GenBank/DDBJ databases">
        <title>The draft genome of Sphingosinicella sp. GL-C-18.</title>
        <authorList>
            <person name="Liu L."/>
            <person name="Li L."/>
            <person name="Liang L."/>
            <person name="Zhang X."/>
            <person name="Wang T."/>
        </authorList>
    </citation>
    <scope>NUCLEOTIDE SEQUENCE [LARGE SCALE GENOMIC DNA]</scope>
    <source>
        <strain evidence="4 5">GL-C-18</strain>
    </source>
</reference>
<dbReference type="InterPro" id="IPR001867">
    <property type="entry name" value="OmpR/PhoB-type_DNA-bd"/>
</dbReference>
<evidence type="ECO:0000313" key="5">
    <source>
        <dbReference type="Proteomes" id="UP000241167"/>
    </source>
</evidence>
<evidence type="ECO:0000313" key="4">
    <source>
        <dbReference type="EMBL" id="PSJ42040.1"/>
    </source>
</evidence>
<dbReference type="GO" id="GO:0003677">
    <property type="term" value="F:DNA binding"/>
    <property type="evidence" value="ECO:0007669"/>
    <property type="project" value="UniProtKB-UniRule"/>
</dbReference>
<dbReference type="AlphaFoldDB" id="A0A2P7QVS6"/>
<dbReference type="SUPFAM" id="SSF48452">
    <property type="entry name" value="TPR-like"/>
    <property type="match status" value="1"/>
</dbReference>
<dbReference type="Gene3D" id="1.25.40.10">
    <property type="entry name" value="Tetratricopeptide repeat domain"/>
    <property type="match status" value="1"/>
</dbReference>
<comment type="caution">
    <text evidence="4">The sequence shown here is derived from an EMBL/GenBank/DDBJ whole genome shotgun (WGS) entry which is preliminary data.</text>
</comment>
<dbReference type="PROSITE" id="PS51755">
    <property type="entry name" value="OMPR_PHOB"/>
    <property type="match status" value="1"/>
</dbReference>
<evidence type="ECO:0000256" key="2">
    <source>
        <dbReference type="PROSITE-ProRule" id="PRU01091"/>
    </source>
</evidence>
<evidence type="ECO:0000259" key="3">
    <source>
        <dbReference type="PROSITE" id="PS51755"/>
    </source>
</evidence>
<keyword evidence="5" id="KW-1185">Reference proteome</keyword>
<protein>
    <recommendedName>
        <fullName evidence="3">OmpR/PhoB-type domain-containing protein</fullName>
    </recommendedName>
</protein>